<reference evidence="1" key="1">
    <citation type="submission" date="2020-01" db="EMBL/GenBank/DDBJ databases">
        <authorList>
            <consortium name="DOE Joint Genome Institute"/>
            <person name="Haridas S."/>
            <person name="Albert R."/>
            <person name="Binder M."/>
            <person name="Bloem J."/>
            <person name="Labutti K."/>
            <person name="Salamov A."/>
            <person name="Andreopoulos B."/>
            <person name="Baker S.E."/>
            <person name="Barry K."/>
            <person name="Bills G."/>
            <person name="Bluhm B.H."/>
            <person name="Cannon C."/>
            <person name="Castanera R."/>
            <person name="Culley D.E."/>
            <person name="Daum C."/>
            <person name="Ezra D."/>
            <person name="Gonzalez J.B."/>
            <person name="Henrissat B."/>
            <person name="Kuo A."/>
            <person name="Liang C."/>
            <person name="Lipzen A."/>
            <person name="Lutzoni F."/>
            <person name="Magnuson J."/>
            <person name="Mondo S."/>
            <person name="Nolan M."/>
            <person name="Ohm R."/>
            <person name="Pangilinan J."/>
            <person name="Park H.-J."/>
            <person name="Ramirez L."/>
            <person name="Alfaro M."/>
            <person name="Sun H."/>
            <person name="Tritt A."/>
            <person name="Yoshinaga Y."/>
            <person name="Zwiers L.-H."/>
            <person name="Turgeon B.G."/>
            <person name="Goodwin S.B."/>
            <person name="Spatafora J.W."/>
            <person name="Crous P.W."/>
            <person name="Grigoriev I.V."/>
        </authorList>
    </citation>
    <scope>NUCLEOTIDE SEQUENCE</scope>
    <source>
        <strain evidence="1">IPT5</strain>
    </source>
</reference>
<dbReference type="Proteomes" id="UP000799423">
    <property type="component" value="Unassembled WGS sequence"/>
</dbReference>
<organism evidence="1 2">
    <name type="scientific">Plenodomus tracheiphilus IPT5</name>
    <dbReference type="NCBI Taxonomy" id="1408161"/>
    <lineage>
        <taxon>Eukaryota</taxon>
        <taxon>Fungi</taxon>
        <taxon>Dikarya</taxon>
        <taxon>Ascomycota</taxon>
        <taxon>Pezizomycotina</taxon>
        <taxon>Dothideomycetes</taxon>
        <taxon>Pleosporomycetidae</taxon>
        <taxon>Pleosporales</taxon>
        <taxon>Pleosporineae</taxon>
        <taxon>Leptosphaeriaceae</taxon>
        <taxon>Plenodomus</taxon>
    </lineage>
</organism>
<dbReference type="EMBL" id="MU006293">
    <property type="protein sequence ID" value="KAF2854071.1"/>
    <property type="molecule type" value="Genomic_DNA"/>
</dbReference>
<evidence type="ECO:0000313" key="2">
    <source>
        <dbReference type="Proteomes" id="UP000799423"/>
    </source>
</evidence>
<proteinExistence type="predicted"/>
<feature type="non-terminal residue" evidence="1">
    <location>
        <position position="1"/>
    </location>
</feature>
<dbReference type="AlphaFoldDB" id="A0A6A7BF81"/>
<sequence length="61" mass="7296">RPFEQLSSANSLKNAYLTARRKPFLLMWETRWRAKSWTRWEYLHFNGEMHSTSSGSSICDE</sequence>
<evidence type="ECO:0000313" key="1">
    <source>
        <dbReference type="EMBL" id="KAF2854071.1"/>
    </source>
</evidence>
<keyword evidence="2" id="KW-1185">Reference proteome</keyword>
<dbReference type="OrthoDB" id="3890482at2759"/>
<name>A0A6A7BF81_9PLEO</name>
<protein>
    <submittedName>
        <fullName evidence="1">Uncharacterized protein</fullName>
    </submittedName>
</protein>
<gene>
    <name evidence="1" type="ORF">T440DRAFT_388755</name>
</gene>
<accession>A0A6A7BF81</accession>